<accession>A0A2D2DT52</accession>
<dbReference type="Pfam" id="PF20042">
    <property type="entry name" value="DUF6444"/>
    <property type="match status" value="1"/>
</dbReference>
<dbReference type="InterPro" id="IPR045618">
    <property type="entry name" value="DUF6444"/>
</dbReference>
<feature type="domain" description="DUF6444" evidence="3">
    <location>
        <begin position="24"/>
        <end position="77"/>
    </location>
</feature>
<dbReference type="PANTHER" id="PTHR33678:SF1">
    <property type="entry name" value="BLL1576 PROTEIN"/>
    <property type="match status" value="1"/>
</dbReference>
<keyword evidence="6" id="KW-1185">Reference proteome</keyword>
<feature type="compositionally biased region" description="Low complexity" evidence="1">
    <location>
        <begin position="37"/>
        <end position="49"/>
    </location>
</feature>
<feature type="compositionally biased region" description="Polar residues" evidence="1">
    <location>
        <begin position="77"/>
        <end position="88"/>
    </location>
</feature>
<dbReference type="NCBIfam" id="NF033517">
    <property type="entry name" value="transpos_IS66"/>
    <property type="match status" value="1"/>
</dbReference>
<evidence type="ECO:0000259" key="2">
    <source>
        <dbReference type="Pfam" id="PF03050"/>
    </source>
</evidence>
<protein>
    <recommendedName>
        <fullName evidence="7">IS66 family transposase</fullName>
    </recommendedName>
</protein>
<evidence type="ECO:0000313" key="4">
    <source>
        <dbReference type="EMBL" id="ATQ75827.1"/>
    </source>
</evidence>
<organism evidence="5 6">
    <name type="scientific">Massilia violaceinigra</name>
    <dbReference type="NCBI Taxonomy" id="2045208"/>
    <lineage>
        <taxon>Bacteria</taxon>
        <taxon>Pseudomonadati</taxon>
        <taxon>Pseudomonadota</taxon>
        <taxon>Betaproteobacteria</taxon>
        <taxon>Burkholderiales</taxon>
        <taxon>Oxalobacteraceae</taxon>
        <taxon>Telluria group</taxon>
        <taxon>Massilia</taxon>
    </lineage>
</organism>
<dbReference type="Pfam" id="PF03050">
    <property type="entry name" value="DDE_Tnp_IS66"/>
    <property type="match status" value="1"/>
</dbReference>
<dbReference type="PANTHER" id="PTHR33678">
    <property type="entry name" value="BLL1576 PROTEIN"/>
    <property type="match status" value="1"/>
</dbReference>
<evidence type="ECO:0008006" key="7">
    <source>
        <dbReference type="Google" id="ProtNLM"/>
    </source>
</evidence>
<feature type="region of interest" description="Disordered" evidence="1">
    <location>
        <begin position="35"/>
        <end position="93"/>
    </location>
</feature>
<dbReference type="InterPro" id="IPR052344">
    <property type="entry name" value="Transposase-related"/>
</dbReference>
<dbReference type="EMBL" id="CP024608">
    <property type="protein sequence ID" value="ATQ78144.1"/>
    <property type="molecule type" value="Genomic_DNA"/>
</dbReference>
<evidence type="ECO:0000313" key="5">
    <source>
        <dbReference type="EMBL" id="ATQ78144.1"/>
    </source>
</evidence>
<dbReference type="AlphaFoldDB" id="A0A2D2DT52"/>
<feature type="compositionally biased region" description="Polar residues" evidence="1">
    <location>
        <begin position="50"/>
        <end position="61"/>
    </location>
</feature>
<dbReference type="RefSeq" id="WP_099875919.1">
    <property type="nucleotide sequence ID" value="NZ_CP024608.1"/>
</dbReference>
<evidence type="ECO:0000256" key="1">
    <source>
        <dbReference type="SAM" id="MobiDB-lite"/>
    </source>
</evidence>
<dbReference type="KEGG" id="mass:CR152_15795"/>
<dbReference type="KEGG" id="mass:CR152_29250"/>
<sequence length="468" mass="51562">MATKPPSPDLTCLSHEQKDILILTLLARLEALESKVNKNSNNSSKPPSSDGLTKKTSSLRESSGKLPGGQAGRKGSTLKQALQPTSHTGHPLPEHCNRCQHALPLYDAVVQERRQVFDVPVVAFDIVEHRTLSVRCQCGQLHSSAFPANVTEPVQYGPNVRALAVHLTQGQMLPFARAAELIRDVYGLAISPGTLVAWVGEARLALQGTADLIAQYLRDAALVNADESGLRVAGQLHWLHIAANDTLTWYGLHAKRGMEAITAHAILPHRSGVLVHDCWSPYWKLDDATHALCNAHLLRELLYVKELTGHQWPQTMTDFLLSANQLCWAARRSGKRFSETDIAAFTTLYDAIVVEGEALHPEIELPIWKGGRAKQSVACNLLRRFRKHADAVLLFIRDLAVPFTNNVAERAVRMPKVKQKVSGCFRTVEGADNFCVIRSCLDTLRKQGHGMLEVLQRAFAGNPIQPTA</sequence>
<feature type="domain" description="Transposase IS66 central" evidence="2">
    <location>
        <begin position="154"/>
        <end position="432"/>
    </location>
</feature>
<reference evidence="5" key="1">
    <citation type="submission" date="2017-10" db="EMBL/GenBank/DDBJ databases">
        <title>Massilia psychrophilum sp. nov., a novel purple-pigmented bacterium isolated from Tianshan glacier, Xinjiang Municipality, China.</title>
        <authorList>
            <person name="Wang H."/>
        </authorList>
    </citation>
    <scope>NUCLEOTIDE SEQUENCE [LARGE SCALE GENOMIC DNA]</scope>
    <source>
        <strain evidence="5">B2</strain>
    </source>
</reference>
<gene>
    <name evidence="4" type="ORF">CR152_15795</name>
    <name evidence="5" type="ORF">CR152_29250</name>
</gene>
<name>A0A2D2DT52_9BURK</name>
<evidence type="ECO:0000313" key="6">
    <source>
        <dbReference type="Proteomes" id="UP000229897"/>
    </source>
</evidence>
<dbReference type="EMBL" id="CP024608">
    <property type="protein sequence ID" value="ATQ75827.1"/>
    <property type="molecule type" value="Genomic_DNA"/>
</dbReference>
<proteinExistence type="predicted"/>
<evidence type="ECO:0000259" key="3">
    <source>
        <dbReference type="Pfam" id="PF20042"/>
    </source>
</evidence>
<dbReference type="Proteomes" id="UP000229897">
    <property type="component" value="Chromosome"/>
</dbReference>
<dbReference type="InterPro" id="IPR004291">
    <property type="entry name" value="Transposase_IS66_central"/>
</dbReference>